<feature type="chain" id="PRO_5040383610" description="Secreted protein" evidence="1">
    <location>
        <begin position="28"/>
        <end position="112"/>
    </location>
</feature>
<keyword evidence="1" id="KW-0732">Signal</keyword>
<feature type="signal peptide" evidence="1">
    <location>
        <begin position="1"/>
        <end position="27"/>
    </location>
</feature>
<reference evidence="2" key="1">
    <citation type="journal article" date="2020" name="New Phytol.">
        <title>Comparative genomics reveals dynamic genome evolution in host specialist ectomycorrhizal fungi.</title>
        <authorList>
            <person name="Lofgren L.A."/>
            <person name="Nguyen N.H."/>
            <person name="Vilgalys R."/>
            <person name="Ruytinx J."/>
            <person name="Liao H.L."/>
            <person name="Branco S."/>
            <person name="Kuo A."/>
            <person name="LaButti K."/>
            <person name="Lipzen A."/>
            <person name="Andreopoulos W."/>
            <person name="Pangilinan J."/>
            <person name="Riley R."/>
            <person name="Hundley H."/>
            <person name="Na H."/>
            <person name="Barry K."/>
            <person name="Grigoriev I.V."/>
            <person name="Stajich J.E."/>
            <person name="Kennedy P.G."/>
        </authorList>
    </citation>
    <scope>NUCLEOTIDE SEQUENCE</scope>
    <source>
        <strain evidence="2">DOB743</strain>
    </source>
</reference>
<evidence type="ECO:0000313" key="2">
    <source>
        <dbReference type="EMBL" id="KAG1779619.1"/>
    </source>
</evidence>
<gene>
    <name evidence="2" type="ORF">EV702DRAFT_1085566</name>
</gene>
<organism evidence="2 3">
    <name type="scientific">Suillus placidus</name>
    <dbReference type="NCBI Taxonomy" id="48579"/>
    <lineage>
        <taxon>Eukaryota</taxon>
        <taxon>Fungi</taxon>
        <taxon>Dikarya</taxon>
        <taxon>Basidiomycota</taxon>
        <taxon>Agaricomycotina</taxon>
        <taxon>Agaricomycetes</taxon>
        <taxon>Agaricomycetidae</taxon>
        <taxon>Boletales</taxon>
        <taxon>Suillineae</taxon>
        <taxon>Suillaceae</taxon>
        <taxon>Suillus</taxon>
    </lineage>
</organism>
<evidence type="ECO:0000313" key="3">
    <source>
        <dbReference type="Proteomes" id="UP000714275"/>
    </source>
</evidence>
<name>A0A9P6ZZD4_9AGAM</name>
<keyword evidence="3" id="KW-1185">Reference proteome</keyword>
<dbReference type="AlphaFoldDB" id="A0A9P6ZZD4"/>
<dbReference type="EMBL" id="JABBWD010000011">
    <property type="protein sequence ID" value="KAG1779619.1"/>
    <property type="molecule type" value="Genomic_DNA"/>
</dbReference>
<evidence type="ECO:0008006" key="4">
    <source>
        <dbReference type="Google" id="ProtNLM"/>
    </source>
</evidence>
<dbReference type="Proteomes" id="UP000714275">
    <property type="component" value="Unassembled WGS sequence"/>
</dbReference>
<protein>
    <recommendedName>
        <fullName evidence="4">Secreted protein</fullName>
    </recommendedName>
</protein>
<accession>A0A9P6ZZD4</accession>
<evidence type="ECO:0000256" key="1">
    <source>
        <dbReference type="SAM" id="SignalP"/>
    </source>
</evidence>
<proteinExistence type="predicted"/>
<sequence>MWQLPASFGTPCVLIMIVLLMRPSPQATYLFSISALASTTGYPSKKRHCRDTFRSLTGAYFLGSLNRRSPCFFLLLITFSSIAPLAGSNLNSMSWCLQMNSACRFPHIRGID</sequence>
<comment type="caution">
    <text evidence="2">The sequence shown here is derived from an EMBL/GenBank/DDBJ whole genome shotgun (WGS) entry which is preliminary data.</text>
</comment>